<keyword evidence="3" id="KW-1185">Reference proteome</keyword>
<dbReference type="AlphaFoldDB" id="A0AAV2KC34"/>
<feature type="region of interest" description="Disordered" evidence="1">
    <location>
        <begin position="138"/>
        <end position="208"/>
    </location>
</feature>
<evidence type="ECO:0000313" key="2">
    <source>
        <dbReference type="EMBL" id="CAL1585162.1"/>
    </source>
</evidence>
<accession>A0AAV2KC34</accession>
<organism evidence="2 3">
    <name type="scientific">Knipowitschia caucasica</name>
    <name type="common">Caucasian dwarf goby</name>
    <name type="synonym">Pomatoschistus caucasicus</name>
    <dbReference type="NCBI Taxonomy" id="637954"/>
    <lineage>
        <taxon>Eukaryota</taxon>
        <taxon>Metazoa</taxon>
        <taxon>Chordata</taxon>
        <taxon>Craniata</taxon>
        <taxon>Vertebrata</taxon>
        <taxon>Euteleostomi</taxon>
        <taxon>Actinopterygii</taxon>
        <taxon>Neopterygii</taxon>
        <taxon>Teleostei</taxon>
        <taxon>Neoteleostei</taxon>
        <taxon>Acanthomorphata</taxon>
        <taxon>Gobiaria</taxon>
        <taxon>Gobiiformes</taxon>
        <taxon>Gobioidei</taxon>
        <taxon>Gobiidae</taxon>
        <taxon>Gobiinae</taxon>
        <taxon>Knipowitschia</taxon>
    </lineage>
</organism>
<evidence type="ECO:0000313" key="3">
    <source>
        <dbReference type="Proteomes" id="UP001497482"/>
    </source>
</evidence>
<proteinExistence type="predicted"/>
<feature type="region of interest" description="Disordered" evidence="1">
    <location>
        <begin position="71"/>
        <end position="97"/>
    </location>
</feature>
<gene>
    <name evidence="2" type="ORF">KC01_LOCUS15405</name>
</gene>
<dbReference type="EMBL" id="OZ035839">
    <property type="protein sequence ID" value="CAL1585162.1"/>
    <property type="molecule type" value="Genomic_DNA"/>
</dbReference>
<name>A0AAV2KC34_KNICA</name>
<evidence type="ECO:0000256" key="1">
    <source>
        <dbReference type="SAM" id="MobiDB-lite"/>
    </source>
</evidence>
<protein>
    <submittedName>
        <fullName evidence="2">Uncharacterized protein</fullName>
    </submittedName>
</protein>
<dbReference type="Proteomes" id="UP001497482">
    <property type="component" value="Chromosome 17"/>
</dbReference>
<reference evidence="2 3" key="1">
    <citation type="submission" date="2024-04" db="EMBL/GenBank/DDBJ databases">
        <authorList>
            <person name="Waldvogel A.-M."/>
            <person name="Schoenle A."/>
        </authorList>
    </citation>
    <scope>NUCLEOTIDE SEQUENCE [LARGE SCALE GENOMIC DNA]</scope>
</reference>
<sequence length="321" mass="34933">MLYKTHTPWSLEVSRPGLGPHSRLGIPPETTLVLWSPGPVWFPVWYTQKATKTPGNRGPARGVVAKVMDRRSSVVGSNPARGPCLSPPGGSRGSREVQRVPGGIQPGFGASFLGLGPPETPLVLGPPIVPELVQGNYHRSPPGKSLKSRVGYTQKATKDPLEASFPGWNMREWAQENQGKNHRSPPGKSLKSRVGYTQKATKDPLEASFPGWNMREWAQENQGKNHRSPPGKSLRSRVGDFQILPGSYIDLKAPIKRGPPLDPARGRVVKVMDWSASTPGSKPGDTIDGLRQIFKSAARTRPVMVVLKPGLSPDSRIGYFQ</sequence>